<reference evidence="3" key="2">
    <citation type="submission" date="2025-09" db="UniProtKB">
        <authorList>
            <consortium name="Ensembl"/>
        </authorList>
    </citation>
    <scope>IDENTIFICATION</scope>
</reference>
<dbReference type="AlphaFoldDB" id="A0A8C4QT67"/>
<dbReference type="Pfam" id="PF00536">
    <property type="entry name" value="SAM_1"/>
    <property type="match status" value="1"/>
</dbReference>
<dbReference type="Proteomes" id="UP000694388">
    <property type="component" value="Unplaced"/>
</dbReference>
<feature type="transmembrane region" description="Helical" evidence="1">
    <location>
        <begin position="34"/>
        <end position="55"/>
    </location>
</feature>
<sequence>MADHGRRQRSGIILEEDASWHVPLQTGKICSRSWWLRIVFPFFSLAIQLILSLLAPQSAMESNVPRRPQRTPNALQDGAARIRIKQGRTSVRRVTEKSAPQLVSFILKQLQENDLHDFLSGLQLAHLTLYFQAHRVSFHSLLSMTAQDLAKIGVLKMGEQQKILWAVENVHRKGWDPNCLPCKCTRSWWTTNQRK</sequence>
<accession>A0A8C4QT67</accession>
<dbReference type="InterPro" id="IPR001660">
    <property type="entry name" value="SAM"/>
</dbReference>
<evidence type="ECO:0000313" key="4">
    <source>
        <dbReference type="Proteomes" id="UP000694388"/>
    </source>
</evidence>
<keyword evidence="1" id="KW-0812">Transmembrane</keyword>
<dbReference type="PROSITE" id="PS50105">
    <property type="entry name" value="SAM_DOMAIN"/>
    <property type="match status" value="1"/>
</dbReference>
<name>A0A8C4QT67_EPTBU</name>
<evidence type="ECO:0000259" key="2">
    <source>
        <dbReference type="PROSITE" id="PS50105"/>
    </source>
</evidence>
<reference evidence="3" key="1">
    <citation type="submission" date="2025-08" db="UniProtKB">
        <authorList>
            <consortium name="Ensembl"/>
        </authorList>
    </citation>
    <scope>IDENTIFICATION</scope>
</reference>
<protein>
    <recommendedName>
        <fullName evidence="2">SAM domain-containing protein</fullName>
    </recommendedName>
</protein>
<dbReference type="Gene3D" id="1.10.150.50">
    <property type="entry name" value="Transcription Factor, Ets-1"/>
    <property type="match status" value="1"/>
</dbReference>
<evidence type="ECO:0000256" key="1">
    <source>
        <dbReference type="SAM" id="Phobius"/>
    </source>
</evidence>
<feature type="domain" description="SAM" evidence="2">
    <location>
        <begin position="110"/>
        <end position="173"/>
    </location>
</feature>
<keyword evidence="1" id="KW-0472">Membrane</keyword>
<organism evidence="3 4">
    <name type="scientific">Eptatretus burgeri</name>
    <name type="common">Inshore hagfish</name>
    <dbReference type="NCBI Taxonomy" id="7764"/>
    <lineage>
        <taxon>Eukaryota</taxon>
        <taxon>Metazoa</taxon>
        <taxon>Chordata</taxon>
        <taxon>Craniata</taxon>
        <taxon>Vertebrata</taxon>
        <taxon>Cyclostomata</taxon>
        <taxon>Myxini</taxon>
        <taxon>Myxiniformes</taxon>
        <taxon>Myxinidae</taxon>
        <taxon>Eptatretinae</taxon>
        <taxon>Eptatretus</taxon>
    </lineage>
</organism>
<dbReference type="SMART" id="SM00454">
    <property type="entry name" value="SAM"/>
    <property type="match status" value="1"/>
</dbReference>
<proteinExistence type="predicted"/>
<evidence type="ECO:0000313" key="3">
    <source>
        <dbReference type="Ensembl" id="ENSEBUP00000019882.1"/>
    </source>
</evidence>
<dbReference type="InterPro" id="IPR013761">
    <property type="entry name" value="SAM/pointed_sf"/>
</dbReference>
<dbReference type="SUPFAM" id="SSF47769">
    <property type="entry name" value="SAM/Pointed domain"/>
    <property type="match status" value="1"/>
</dbReference>
<keyword evidence="4" id="KW-1185">Reference proteome</keyword>
<keyword evidence="1" id="KW-1133">Transmembrane helix</keyword>
<dbReference type="Ensembl" id="ENSEBUT00000020458.1">
    <property type="protein sequence ID" value="ENSEBUP00000019882.1"/>
    <property type="gene ID" value="ENSEBUG00000012336.1"/>
</dbReference>